<feature type="region of interest" description="Disordered" evidence="1">
    <location>
        <begin position="157"/>
        <end position="181"/>
    </location>
</feature>
<dbReference type="AlphaFoldDB" id="A0A7I4YT97"/>
<keyword evidence="2" id="KW-1185">Reference proteome</keyword>
<dbReference type="OrthoDB" id="5866727at2759"/>
<organism evidence="2 3">
    <name type="scientific">Haemonchus contortus</name>
    <name type="common">Barber pole worm</name>
    <dbReference type="NCBI Taxonomy" id="6289"/>
    <lineage>
        <taxon>Eukaryota</taxon>
        <taxon>Metazoa</taxon>
        <taxon>Ecdysozoa</taxon>
        <taxon>Nematoda</taxon>
        <taxon>Chromadorea</taxon>
        <taxon>Rhabditida</taxon>
        <taxon>Rhabditina</taxon>
        <taxon>Rhabditomorpha</taxon>
        <taxon>Strongyloidea</taxon>
        <taxon>Trichostrongylidae</taxon>
        <taxon>Haemonchus</taxon>
    </lineage>
</organism>
<reference evidence="3" key="1">
    <citation type="submission" date="2020-12" db="UniProtKB">
        <authorList>
            <consortium name="WormBaseParasite"/>
        </authorList>
    </citation>
    <scope>IDENTIFICATION</scope>
    <source>
        <strain evidence="3">MHco3</strain>
    </source>
</reference>
<accession>A0A7I4YT97</accession>
<feature type="compositionally biased region" description="Basic and acidic residues" evidence="1">
    <location>
        <begin position="200"/>
        <end position="229"/>
    </location>
</feature>
<dbReference type="Proteomes" id="UP000025227">
    <property type="component" value="Unplaced"/>
</dbReference>
<evidence type="ECO:0000256" key="1">
    <source>
        <dbReference type="SAM" id="MobiDB-lite"/>
    </source>
</evidence>
<protein>
    <submittedName>
        <fullName evidence="3">Helitron_like_N domain-containing protein</fullName>
    </submittedName>
</protein>
<feature type="region of interest" description="Disordered" evidence="1">
    <location>
        <begin position="193"/>
        <end position="238"/>
    </location>
</feature>
<dbReference type="WBParaSite" id="HCON_00141510-00001">
    <property type="protein sequence ID" value="HCON_00141510-00001"/>
    <property type="gene ID" value="HCON_00141510"/>
</dbReference>
<feature type="compositionally biased region" description="Basic and acidic residues" evidence="1">
    <location>
        <begin position="1"/>
        <end position="14"/>
    </location>
</feature>
<feature type="region of interest" description="Disordered" evidence="1">
    <location>
        <begin position="1"/>
        <end position="41"/>
    </location>
</feature>
<sequence>MRREQTGEEQRRAAESSAISRSERRRSRRRQIGAGTPADETRFIAHSNIEPEEHYDGPMNVDCESCGAEHFRSASKGGRRTFIDCCNHGTITLKHFTCFPEELRRLLAGQDAEAKEFREHIRNYNSAFAFASIGAQLNIPRRGPCCFAYAVNFSHGKNGDEQRPTSLHPAPPSGWMHGKDHLQTAPDFLKNRVQQSQQVQDDRNYGVQAEKLKTEECNDKGDRESHSRENPPPPSLQVHLPEQEGGVFQGGQEEKALRLTSERDTTLTAYFKLNAEHDVAYGAGNATQGQEDVRTLLYHQLPEHFTFNQQTKKWTYSTSSSQQNRAKSFDELRTVGGLTYSSFKEAAKARELMHDDSDYESCLREAVAFRMPPELRLLFSSLICFCDVTGPEQLWEQFETAMVEDYVHRGMSDDHSVSRAYNDIADRLQISGVNLSNFIGPPAYRRPGYIDEDN</sequence>
<proteinExistence type="predicted"/>
<name>A0A7I4YT97_HAECO</name>
<evidence type="ECO:0000313" key="3">
    <source>
        <dbReference type="WBParaSite" id="HCON_00141510-00001"/>
    </source>
</evidence>
<evidence type="ECO:0000313" key="2">
    <source>
        <dbReference type="Proteomes" id="UP000025227"/>
    </source>
</evidence>